<dbReference type="InterPro" id="IPR001680">
    <property type="entry name" value="WD40_rpt"/>
</dbReference>
<dbReference type="PROSITE" id="PS00678">
    <property type="entry name" value="WD_REPEATS_1"/>
    <property type="match status" value="1"/>
</dbReference>
<keyword evidence="6" id="KW-1185">Reference proteome</keyword>
<evidence type="ECO:0000256" key="2">
    <source>
        <dbReference type="ARBA" id="ARBA00022737"/>
    </source>
</evidence>
<dbReference type="InterPro" id="IPR051179">
    <property type="entry name" value="WD_repeat_multifunction"/>
</dbReference>
<reference evidence="7" key="1">
    <citation type="submission" date="2017-02" db="UniProtKB">
        <authorList>
            <consortium name="WormBaseParasite"/>
        </authorList>
    </citation>
    <scope>IDENTIFICATION</scope>
</reference>
<name>A0A0N5AN74_9BILA</name>
<dbReference type="AlphaFoldDB" id="A0A0N5AN74"/>
<dbReference type="InterPro" id="IPR015943">
    <property type="entry name" value="WD40/YVTN_repeat-like_dom_sf"/>
</dbReference>
<feature type="repeat" description="WD" evidence="3">
    <location>
        <begin position="212"/>
        <end position="239"/>
    </location>
</feature>
<proteinExistence type="predicted"/>
<keyword evidence="5" id="KW-1133">Transmembrane helix</keyword>
<dbReference type="PANTHER" id="PTHR19857:SF8">
    <property type="entry name" value="ANGIO-ASSOCIATED MIGRATORY CELL PROTEIN"/>
    <property type="match status" value="1"/>
</dbReference>
<accession>A0A0N5AN74</accession>
<evidence type="ECO:0000256" key="1">
    <source>
        <dbReference type="ARBA" id="ARBA00022574"/>
    </source>
</evidence>
<dbReference type="WBParaSite" id="SMUV_0000605101-mRNA-1">
    <property type="protein sequence ID" value="SMUV_0000605101-mRNA-1"/>
    <property type="gene ID" value="SMUV_0000605101"/>
</dbReference>
<dbReference type="PROSITE" id="PS50082">
    <property type="entry name" value="WD_REPEATS_2"/>
    <property type="match status" value="2"/>
</dbReference>
<dbReference type="SMART" id="SM00320">
    <property type="entry name" value="WD40"/>
    <property type="match status" value="6"/>
</dbReference>
<feature type="repeat" description="WD" evidence="3">
    <location>
        <begin position="355"/>
        <end position="386"/>
    </location>
</feature>
<evidence type="ECO:0000313" key="6">
    <source>
        <dbReference type="Proteomes" id="UP000046393"/>
    </source>
</evidence>
<evidence type="ECO:0000256" key="5">
    <source>
        <dbReference type="SAM" id="Phobius"/>
    </source>
</evidence>
<keyword evidence="5" id="KW-0812">Transmembrane</keyword>
<dbReference type="Pfam" id="PF00400">
    <property type="entry name" value="WD40"/>
    <property type="match status" value="3"/>
</dbReference>
<sequence length="417" mass="46431">MQTHRDVNNETDDVMESDDHIGADGDNNFSSNDDNSDVVLLDPQMSNILEEASEFLFEEEAEEAVDECERIIEAHQKDGFCVDCTKEFIATGGEDDTAAVFRITDFDKPILRIQHDDSVTSVKFNSMGTLLATGDMSGKILITDMSDMRRRCEMDDCGDLEWLEWHSVADVLFAGGGDGVIWMYLVGKTGIAQTKTFVNRVGASCTVGKLLPDGKRLVTGYGNGTVLIWSLKDNAALTANINCNCRCTTIDVDRRQDWAIVGAENGRWFMINTNDGCLMLENLLATECQQVDVEAMEDESGEGQEPSVECARFCDTNQWVAVGGNLGYLGIYEISGSLRHVLPHDGQVVVKCAWLNINENSSTLVTASLDGKLRVWDARSGNLLKVSFYEAIEYCLGFLFFLGLHYTYFLVLLWWQR</sequence>
<dbReference type="SUPFAM" id="SSF50978">
    <property type="entry name" value="WD40 repeat-like"/>
    <property type="match status" value="1"/>
</dbReference>
<dbReference type="Gene3D" id="2.130.10.10">
    <property type="entry name" value="YVTN repeat-like/Quinoprotein amine dehydrogenase"/>
    <property type="match status" value="1"/>
</dbReference>
<evidence type="ECO:0000313" key="7">
    <source>
        <dbReference type="WBParaSite" id="SMUV_0000605101-mRNA-1"/>
    </source>
</evidence>
<protein>
    <submittedName>
        <fullName evidence="7">WD_REPEATS_REGION domain-containing protein</fullName>
    </submittedName>
</protein>
<evidence type="ECO:0000256" key="3">
    <source>
        <dbReference type="PROSITE-ProRule" id="PRU00221"/>
    </source>
</evidence>
<dbReference type="InterPro" id="IPR036322">
    <property type="entry name" value="WD40_repeat_dom_sf"/>
</dbReference>
<dbReference type="InterPro" id="IPR019775">
    <property type="entry name" value="WD40_repeat_CS"/>
</dbReference>
<dbReference type="PANTHER" id="PTHR19857">
    <property type="entry name" value="MITOCHONDRIAL DIVISION PROTEIN 1-RELATED"/>
    <property type="match status" value="1"/>
</dbReference>
<keyword evidence="2" id="KW-0677">Repeat</keyword>
<organism evidence="6 7">
    <name type="scientific">Syphacia muris</name>
    <dbReference type="NCBI Taxonomy" id="451379"/>
    <lineage>
        <taxon>Eukaryota</taxon>
        <taxon>Metazoa</taxon>
        <taxon>Ecdysozoa</taxon>
        <taxon>Nematoda</taxon>
        <taxon>Chromadorea</taxon>
        <taxon>Rhabditida</taxon>
        <taxon>Spirurina</taxon>
        <taxon>Oxyuridomorpha</taxon>
        <taxon>Oxyuroidea</taxon>
        <taxon>Oxyuridae</taxon>
        <taxon>Syphacia</taxon>
    </lineage>
</organism>
<dbReference type="Proteomes" id="UP000046393">
    <property type="component" value="Unplaced"/>
</dbReference>
<dbReference type="STRING" id="451379.A0A0N5AN74"/>
<keyword evidence="1 3" id="KW-0853">WD repeat</keyword>
<keyword evidence="5" id="KW-0472">Membrane</keyword>
<evidence type="ECO:0000256" key="4">
    <source>
        <dbReference type="SAM" id="MobiDB-lite"/>
    </source>
</evidence>
<feature type="transmembrane region" description="Helical" evidence="5">
    <location>
        <begin position="396"/>
        <end position="415"/>
    </location>
</feature>
<feature type="region of interest" description="Disordered" evidence="4">
    <location>
        <begin position="1"/>
        <end position="36"/>
    </location>
</feature>